<feature type="compositionally biased region" description="Basic and acidic residues" evidence="1">
    <location>
        <begin position="1113"/>
        <end position="1132"/>
    </location>
</feature>
<reference evidence="2" key="2">
    <citation type="submission" date="2020-12" db="EMBL/GenBank/DDBJ databases">
        <authorList>
            <person name="Kanost M."/>
        </authorList>
    </citation>
    <scope>NUCLEOTIDE SEQUENCE</scope>
</reference>
<feature type="region of interest" description="Disordered" evidence="1">
    <location>
        <begin position="1422"/>
        <end position="1450"/>
    </location>
</feature>
<feature type="region of interest" description="Disordered" evidence="1">
    <location>
        <begin position="1755"/>
        <end position="1782"/>
    </location>
</feature>
<feature type="compositionally biased region" description="Polar residues" evidence="1">
    <location>
        <begin position="1101"/>
        <end position="1112"/>
    </location>
</feature>
<dbReference type="InterPro" id="IPR015943">
    <property type="entry name" value="WD40/YVTN_repeat-like_dom_sf"/>
</dbReference>
<evidence type="ECO:0008006" key="4">
    <source>
        <dbReference type="Google" id="ProtNLM"/>
    </source>
</evidence>
<sequence>MDVQYGPNAVDEPNLLYKLQHKIKVFETQNPLQNRGYNLVASSSKYGILFVAVPNGLLTAYYLNQVIDKECEPQHTTTKLQEMPTHIGVNCTQELLAVTGGQLICVFKVTDFQNQNTSPSAIIKTEASPSTFVSSMQWNPCNPDSLALAMYDGTLIISQVSTNQLKKVQSKARCICWSPKGKQLVTGNSDGTLCQYLPELTVAKTVVAPNLFSGCSTEAMAIHWISTFQFAVVYKNATDNSRPALTIVHAGKTGQPTCHNYEDICFSQGSHRPWFYYLQGIAQWNLILASSSNSMEIATLSSPDGASWMQWCQPDEARPELPLTDKKLENYPVGVCIDTCAIQQLPWGENEVLPYMPRLHVLSQSGLLTIFNIVNLNKSAAQLCTPQQQLALPAAAITSVVPSDVPPKPQPTPAPAPAPVPIQKPQPLPAQAQPIQIPSVPKTSPFMPSMNNASQPAPQPLISAANKVTTPFKQAVEQKETKPVLAQSQPQPLPQAQQKPQPAVPQAKPLPKTPQPPQMQENAALKAEQEKINKEKANQELKNMLVKEVNDFQMELYKFMVKTRETQAKLQQDIDAINLNIEPNSLDTEQLRKECSLDELRGTIAQFKLELVRTCAIMAEARTHAEVKDMEQWTQVDPLTIKRIASVKKLAYYVQNQLEQTRQALDYKWNEMESKDNYKSGSRMVRPRLDEVYQLLVRQQEILSRQQAVLRTLRNTATECDVTPVFKSTSILRSTPFRNKDPLSKLTKNILNMSIEPQTKKPLLTAQKIDALRDLLANHKPIKIKPVNVELRQHLATMKLNYERSMREKEAVVAVKVKQEHVEAPFEPKFTPAQLKVKLEVKPEPVIQMPASGATFTPVANVKPAAPAFGNVARTLFNDVPKPEPPKPVIQPTIPVANPQPFKVQSHGFAPLNTASASAATKSVLKDLLQNKSQANLEAKNDANTFMGQKICSPTSFVAPPIATTAPVILKDKQLSTSSNVFPKFQPQAFIPESKPQMSLIPKSNETGEFEAAAITKPFEAKNTNLFGSTANVPDVLKSHNQEITKVESKPILKIPEKVIEISKENVPEKDVPKLTPTADKKDVPRILSSQSVNIKPPVSIATSLSTSSNESQKTEIKEVNAEVPKPAEKSELKVTSNASSIFANANITIPTAPKSQPAVIKPITPTPQLAAKSESVAPPEPKLTEDSQPKTQESEVTTTVSSSSIFAAAATSQSKTTAPTGSIFNSSTPLTTPSAFSSQGSIFGASTGSSSVFGSDTSKPSIFSTPSSTASSIFGTAKTQAGSIFAPTTTEAPTAAAVFGTATTTQSAFSSTSSVFGTAASAPSSVFSGSSSIFGTAATTTQSSLFGTPATSSFATTTTSSIFGSVTTTTQSIFGATPATQASVFGSTGQTSVFGSAPTTQSSLFSATGQTGSVFGAPTSTTQPSVFGTPTSTTQPSVFGTPTSTTQPSVFGTPTSTAQPSVFGTPTSSAQPSVFGTPASTTQPSVFGTPTPSTQASIFGTPTQTTQTSVFGAPAATTAQSGSLFGVPEGNLFASASISTTSAPSQGGSIFGGSTSGSVFGSSGTSVFGSTTFGQPNPTAAAIFGGATSGQKPATNFWSGGGATSGGGFGSSTFGQQSTTQASSIFGSGSGGSFSAPQPAGTTAFSSPQQGSAFGAAPSFGGSPVFGSKPVFGQSGGSPTGGGFGSFGGFNKSPSSGFGGPASFGGAPTFGNSAFGNTSPGKVFGGSPAPAFGSPTQSNARFESLATQNTLTFGNLAQQSGQPAPQPPSFNTSPSFTGWRG</sequence>
<dbReference type="Pfam" id="PF13634">
    <property type="entry name" value="Nucleoporin_FG"/>
    <property type="match status" value="2"/>
</dbReference>
<organism evidence="2 3">
    <name type="scientific">Manduca sexta</name>
    <name type="common">Tobacco hawkmoth</name>
    <name type="synonym">Tobacco hornworm</name>
    <dbReference type="NCBI Taxonomy" id="7130"/>
    <lineage>
        <taxon>Eukaryota</taxon>
        <taxon>Metazoa</taxon>
        <taxon>Ecdysozoa</taxon>
        <taxon>Arthropoda</taxon>
        <taxon>Hexapoda</taxon>
        <taxon>Insecta</taxon>
        <taxon>Pterygota</taxon>
        <taxon>Neoptera</taxon>
        <taxon>Endopterygota</taxon>
        <taxon>Lepidoptera</taxon>
        <taxon>Glossata</taxon>
        <taxon>Ditrysia</taxon>
        <taxon>Bombycoidea</taxon>
        <taxon>Sphingidae</taxon>
        <taxon>Sphinginae</taxon>
        <taxon>Sphingini</taxon>
        <taxon>Manduca</taxon>
    </lineage>
</organism>
<evidence type="ECO:0000256" key="1">
    <source>
        <dbReference type="SAM" id="MobiDB-lite"/>
    </source>
</evidence>
<feature type="region of interest" description="Disordered" evidence="1">
    <location>
        <begin position="1170"/>
        <end position="1202"/>
    </location>
</feature>
<keyword evidence="3" id="KW-1185">Reference proteome</keyword>
<feature type="compositionally biased region" description="Pro residues" evidence="1">
    <location>
        <begin position="404"/>
        <end position="428"/>
    </location>
</feature>
<feature type="region of interest" description="Disordered" evidence="1">
    <location>
        <begin position="1462"/>
        <end position="1491"/>
    </location>
</feature>
<feature type="compositionally biased region" description="Polar residues" evidence="1">
    <location>
        <begin position="1641"/>
        <end position="1651"/>
    </location>
</feature>
<dbReference type="EMBL" id="JH668319">
    <property type="protein sequence ID" value="KAG6445340.1"/>
    <property type="molecule type" value="Genomic_DNA"/>
</dbReference>
<comment type="caution">
    <text evidence="2">The sequence shown here is derived from an EMBL/GenBank/DDBJ whole genome shotgun (WGS) entry which is preliminary data.</text>
</comment>
<feature type="compositionally biased region" description="Polar residues" evidence="1">
    <location>
        <begin position="1771"/>
        <end position="1782"/>
    </location>
</feature>
<name>A0A922CFU8_MANSE</name>
<dbReference type="Gene3D" id="2.130.10.10">
    <property type="entry name" value="YVTN repeat-like/Quinoprotein amine dehydrogenase"/>
    <property type="match status" value="1"/>
</dbReference>
<proteinExistence type="predicted"/>
<dbReference type="InterPro" id="IPR026054">
    <property type="entry name" value="Nucleoporin"/>
</dbReference>
<feature type="region of interest" description="Disordered" evidence="1">
    <location>
        <begin position="1609"/>
        <end position="1660"/>
    </location>
</feature>
<dbReference type="Proteomes" id="UP000791440">
    <property type="component" value="Unassembled WGS sequence"/>
</dbReference>
<dbReference type="InterPro" id="IPR001680">
    <property type="entry name" value="WD40_rpt"/>
</dbReference>
<feature type="region of interest" description="Disordered" evidence="1">
    <location>
        <begin position="1070"/>
        <end position="1132"/>
    </location>
</feature>
<evidence type="ECO:0000313" key="3">
    <source>
        <dbReference type="Proteomes" id="UP000791440"/>
    </source>
</evidence>
<dbReference type="SMART" id="SM00320">
    <property type="entry name" value="WD40"/>
    <property type="match status" value="2"/>
</dbReference>
<evidence type="ECO:0000313" key="2">
    <source>
        <dbReference type="EMBL" id="KAG6445340.1"/>
    </source>
</evidence>
<dbReference type="GO" id="GO:0017056">
    <property type="term" value="F:structural constituent of nuclear pore"/>
    <property type="evidence" value="ECO:0007669"/>
    <property type="project" value="TreeGrafter"/>
</dbReference>
<dbReference type="GO" id="GO:0008139">
    <property type="term" value="F:nuclear localization sequence binding"/>
    <property type="evidence" value="ECO:0007669"/>
    <property type="project" value="TreeGrafter"/>
</dbReference>
<feature type="compositionally biased region" description="Low complexity" evidence="1">
    <location>
        <begin position="1612"/>
        <end position="1628"/>
    </location>
</feature>
<dbReference type="GO" id="GO:0006606">
    <property type="term" value="P:protein import into nucleus"/>
    <property type="evidence" value="ECO:0007669"/>
    <property type="project" value="TreeGrafter"/>
</dbReference>
<dbReference type="SUPFAM" id="SSF117289">
    <property type="entry name" value="Nucleoporin domain"/>
    <property type="match status" value="1"/>
</dbReference>
<feature type="compositionally biased region" description="Basic and acidic residues" evidence="1">
    <location>
        <begin position="1070"/>
        <end position="1085"/>
    </location>
</feature>
<feature type="region of interest" description="Disordered" evidence="1">
    <location>
        <begin position="475"/>
        <end position="528"/>
    </location>
</feature>
<accession>A0A922CFU8</accession>
<dbReference type="GO" id="GO:0005643">
    <property type="term" value="C:nuclear pore"/>
    <property type="evidence" value="ECO:0007669"/>
    <property type="project" value="TreeGrafter"/>
</dbReference>
<feature type="compositionally biased region" description="Low complexity" evidence="1">
    <location>
        <begin position="483"/>
        <end position="510"/>
    </location>
</feature>
<gene>
    <name evidence="2" type="ORF">O3G_MSEX003842</name>
</gene>
<dbReference type="PANTHER" id="PTHR23193:SF46">
    <property type="entry name" value="NUCLEAR PORE COMPLEX PROTEIN NUP214"/>
    <property type="match status" value="1"/>
</dbReference>
<dbReference type="InterPro" id="IPR025574">
    <property type="entry name" value="Nucleoporin_FG_rpt"/>
</dbReference>
<reference evidence="2" key="1">
    <citation type="journal article" date="2016" name="Insect Biochem. Mol. Biol.">
        <title>Multifaceted biological insights from a draft genome sequence of the tobacco hornworm moth, Manduca sexta.</title>
        <authorList>
            <person name="Kanost M.R."/>
            <person name="Arrese E.L."/>
            <person name="Cao X."/>
            <person name="Chen Y.R."/>
            <person name="Chellapilla S."/>
            <person name="Goldsmith M.R."/>
            <person name="Grosse-Wilde E."/>
            <person name="Heckel D.G."/>
            <person name="Herndon N."/>
            <person name="Jiang H."/>
            <person name="Papanicolaou A."/>
            <person name="Qu J."/>
            <person name="Soulages J.L."/>
            <person name="Vogel H."/>
            <person name="Walters J."/>
            <person name="Waterhouse R.M."/>
            <person name="Ahn S.J."/>
            <person name="Almeida F.C."/>
            <person name="An C."/>
            <person name="Aqrawi P."/>
            <person name="Bretschneider A."/>
            <person name="Bryant W.B."/>
            <person name="Bucks S."/>
            <person name="Chao H."/>
            <person name="Chevignon G."/>
            <person name="Christen J.M."/>
            <person name="Clarke D.F."/>
            <person name="Dittmer N.T."/>
            <person name="Ferguson L.C.F."/>
            <person name="Garavelou S."/>
            <person name="Gordon K.H.J."/>
            <person name="Gunaratna R.T."/>
            <person name="Han Y."/>
            <person name="Hauser F."/>
            <person name="He Y."/>
            <person name="Heidel-Fischer H."/>
            <person name="Hirsh A."/>
            <person name="Hu Y."/>
            <person name="Jiang H."/>
            <person name="Kalra D."/>
            <person name="Klinner C."/>
            <person name="Konig C."/>
            <person name="Kovar C."/>
            <person name="Kroll A.R."/>
            <person name="Kuwar S.S."/>
            <person name="Lee S.L."/>
            <person name="Lehman R."/>
            <person name="Li K."/>
            <person name="Li Z."/>
            <person name="Liang H."/>
            <person name="Lovelace S."/>
            <person name="Lu Z."/>
            <person name="Mansfield J.H."/>
            <person name="McCulloch K.J."/>
            <person name="Mathew T."/>
            <person name="Morton B."/>
            <person name="Muzny D.M."/>
            <person name="Neunemann D."/>
            <person name="Ongeri F."/>
            <person name="Pauchet Y."/>
            <person name="Pu L.L."/>
            <person name="Pyrousis I."/>
            <person name="Rao X.J."/>
            <person name="Redding A."/>
            <person name="Roesel C."/>
            <person name="Sanchez-Gracia A."/>
            <person name="Schaack S."/>
            <person name="Shukla A."/>
            <person name="Tetreau G."/>
            <person name="Wang Y."/>
            <person name="Xiong G.H."/>
            <person name="Traut W."/>
            <person name="Walsh T.K."/>
            <person name="Worley K.C."/>
            <person name="Wu D."/>
            <person name="Wu W."/>
            <person name="Wu Y.Q."/>
            <person name="Zhang X."/>
            <person name="Zou Z."/>
            <person name="Zucker H."/>
            <person name="Briscoe A.D."/>
            <person name="Burmester T."/>
            <person name="Clem R.J."/>
            <person name="Feyereisen R."/>
            <person name="Grimmelikhuijzen C.J.P."/>
            <person name="Hamodrakas S.J."/>
            <person name="Hansson B.S."/>
            <person name="Huguet E."/>
            <person name="Jermiin L.S."/>
            <person name="Lan Q."/>
            <person name="Lehman H.K."/>
            <person name="Lorenzen M."/>
            <person name="Merzendorfer H."/>
            <person name="Michalopoulos I."/>
            <person name="Morton D.B."/>
            <person name="Muthukrishnan S."/>
            <person name="Oakeshott J.G."/>
            <person name="Palmer W."/>
            <person name="Park Y."/>
            <person name="Passarelli A.L."/>
            <person name="Rozas J."/>
            <person name="Schwartz L.M."/>
            <person name="Smith W."/>
            <person name="Southgate A."/>
            <person name="Vilcinskas A."/>
            <person name="Vogt R."/>
            <person name="Wang P."/>
            <person name="Werren J."/>
            <person name="Yu X.Q."/>
            <person name="Zhou J.J."/>
            <person name="Brown S.J."/>
            <person name="Scherer S.E."/>
            <person name="Richards S."/>
            <person name="Blissard G.W."/>
        </authorList>
    </citation>
    <scope>NUCLEOTIDE SEQUENCE</scope>
</reference>
<dbReference type="PANTHER" id="PTHR23193">
    <property type="entry name" value="NUCLEAR PORE COMPLEX PROTEIN NUP"/>
    <property type="match status" value="1"/>
</dbReference>
<dbReference type="GO" id="GO:0006405">
    <property type="term" value="P:RNA export from nucleus"/>
    <property type="evidence" value="ECO:0007669"/>
    <property type="project" value="TreeGrafter"/>
</dbReference>
<feature type="compositionally biased region" description="Low complexity" evidence="1">
    <location>
        <begin position="429"/>
        <end position="438"/>
    </location>
</feature>
<feature type="region of interest" description="Disordered" evidence="1">
    <location>
        <begin position="402"/>
        <end position="459"/>
    </location>
</feature>
<protein>
    <recommendedName>
        <fullName evidence="4">Nuclear pore complex protein Nup214</fullName>
    </recommendedName>
</protein>